<dbReference type="AlphaFoldDB" id="A0A4S3MAM1"/>
<evidence type="ECO:0000256" key="1">
    <source>
        <dbReference type="ARBA" id="ARBA00004141"/>
    </source>
</evidence>
<feature type="transmembrane region" description="Helical" evidence="5">
    <location>
        <begin position="118"/>
        <end position="139"/>
    </location>
</feature>
<reference evidence="7 8" key="1">
    <citation type="submission" date="2019-04" db="EMBL/GenBank/DDBJ databases">
        <title>Draft genome sequence of Youngimonas vesicularis.</title>
        <authorList>
            <person name="Hameed A."/>
        </authorList>
    </citation>
    <scope>NUCLEOTIDE SEQUENCE [LARGE SCALE GENOMIC DNA]</scope>
    <source>
        <strain evidence="7 8">CC-AMW-E</strain>
    </source>
</reference>
<evidence type="ECO:0000256" key="4">
    <source>
        <dbReference type="ARBA" id="ARBA00023136"/>
    </source>
</evidence>
<name>A0A4S3MAM1_9RHOB</name>
<keyword evidence="8" id="KW-1185">Reference proteome</keyword>
<keyword evidence="4 5" id="KW-0472">Membrane</keyword>
<accession>A0A4S3MAM1</accession>
<feature type="transmembrane region" description="Helical" evidence="5">
    <location>
        <begin position="83"/>
        <end position="106"/>
    </location>
</feature>
<proteinExistence type="predicted"/>
<evidence type="ECO:0000256" key="3">
    <source>
        <dbReference type="ARBA" id="ARBA00022989"/>
    </source>
</evidence>
<evidence type="ECO:0000256" key="5">
    <source>
        <dbReference type="SAM" id="Phobius"/>
    </source>
</evidence>
<dbReference type="Pfam" id="PF04893">
    <property type="entry name" value="Yip1"/>
    <property type="match status" value="1"/>
</dbReference>
<evidence type="ECO:0000256" key="2">
    <source>
        <dbReference type="ARBA" id="ARBA00022692"/>
    </source>
</evidence>
<dbReference type="InterPro" id="IPR006977">
    <property type="entry name" value="Yip1_dom"/>
</dbReference>
<feature type="transmembrane region" description="Helical" evidence="5">
    <location>
        <begin position="178"/>
        <end position="202"/>
    </location>
</feature>
<dbReference type="OrthoDB" id="7872013at2"/>
<gene>
    <name evidence="7" type="ORF">E7681_08045</name>
</gene>
<keyword evidence="3 5" id="KW-1133">Transmembrane helix</keyword>
<dbReference type="EMBL" id="SSMD01000003">
    <property type="protein sequence ID" value="THD74899.1"/>
    <property type="molecule type" value="Genomic_DNA"/>
</dbReference>
<evidence type="ECO:0000259" key="6">
    <source>
        <dbReference type="Pfam" id="PF04893"/>
    </source>
</evidence>
<protein>
    <recommendedName>
        <fullName evidence="6">Yip1 domain-containing protein</fullName>
    </recommendedName>
</protein>
<feature type="transmembrane region" description="Helical" evidence="5">
    <location>
        <begin position="48"/>
        <end position="71"/>
    </location>
</feature>
<feature type="domain" description="Yip1" evidence="6">
    <location>
        <begin position="27"/>
        <end position="194"/>
    </location>
</feature>
<comment type="subcellular location">
    <subcellularLocation>
        <location evidence="1">Membrane</location>
        <topology evidence="1">Multi-pass membrane protein</topology>
    </subcellularLocation>
</comment>
<comment type="caution">
    <text evidence="7">The sequence shown here is derived from an EMBL/GenBank/DDBJ whole genome shotgun (WGS) entry which is preliminary data.</text>
</comment>
<dbReference type="GO" id="GO:0016020">
    <property type="term" value="C:membrane"/>
    <property type="evidence" value="ECO:0007669"/>
    <property type="project" value="UniProtKB-SubCell"/>
</dbReference>
<feature type="transmembrane region" description="Helical" evidence="5">
    <location>
        <begin position="146"/>
        <end position="166"/>
    </location>
</feature>
<evidence type="ECO:0000313" key="8">
    <source>
        <dbReference type="Proteomes" id="UP000306113"/>
    </source>
</evidence>
<keyword evidence="2 5" id="KW-0812">Transmembrane</keyword>
<organism evidence="7 8">
    <name type="scientific">Thalassobius vesicularis</name>
    <dbReference type="NCBI Taxonomy" id="1294297"/>
    <lineage>
        <taxon>Bacteria</taxon>
        <taxon>Pseudomonadati</taxon>
        <taxon>Pseudomonadota</taxon>
        <taxon>Alphaproteobacteria</taxon>
        <taxon>Rhodobacterales</taxon>
        <taxon>Roseobacteraceae</taxon>
        <taxon>Thalassovita</taxon>
    </lineage>
</organism>
<sequence length="207" mass="21427">MVLAGGIASGRMGAAGMNPLLKDLALETLRDPASAARRILSMGLSSQAIWTGVALVAVVNTLLYSLSILQFEGMTGAQTGMNLPILYLALLSAAMVIGALVLQWIGKMMGGTAEFLDLLVLLAWLQGLRAVAQAALIALMMVSTSLANLAALALGLYGLWLMAQFVKTAQGWDSLGKAIMSLVLAGVGFVLALSIFVLLIGASSMGM</sequence>
<dbReference type="Proteomes" id="UP000306113">
    <property type="component" value="Unassembled WGS sequence"/>
</dbReference>
<evidence type="ECO:0000313" key="7">
    <source>
        <dbReference type="EMBL" id="THD74899.1"/>
    </source>
</evidence>